<feature type="transmembrane region" description="Helical" evidence="1">
    <location>
        <begin position="6"/>
        <end position="23"/>
    </location>
</feature>
<name>A0AB72Z6B4_LISIO</name>
<evidence type="ECO:0000259" key="2">
    <source>
        <dbReference type="Pfam" id="PF04892"/>
    </source>
</evidence>
<feature type="transmembrane region" description="Helical" evidence="1">
    <location>
        <begin position="123"/>
        <end position="146"/>
    </location>
</feature>
<feature type="transmembrane region" description="Helical" evidence="1">
    <location>
        <begin position="35"/>
        <end position="58"/>
    </location>
</feature>
<proteinExistence type="predicted"/>
<protein>
    <submittedName>
        <fullName evidence="3">VanZ-like protein</fullName>
    </submittedName>
</protein>
<evidence type="ECO:0000313" key="3">
    <source>
        <dbReference type="EMBL" id="EHN60421.1"/>
    </source>
</evidence>
<sequence>MMLRFSGLVITIALIIYIVFFLWRWLKKHDTKKTIFFKTCFYVYTCGVIKFTMFPIMLDSFLIEDTKKYATGSYMNLIPFNSIGEMFMEGREYASFQIVANFIMFVPLGILLPLCFPKLTWKSVFAISFIATVGIEFAQLLQDLIYQAPFKFVDIDDVILNFSGGIFGYIVYVIIRPLLRKMNLCPIVEKNS</sequence>
<keyword evidence="4" id="KW-1185">Reference proteome</keyword>
<dbReference type="InterPro" id="IPR053150">
    <property type="entry name" value="Teicoplanin_resist-assoc"/>
</dbReference>
<reference evidence="3 4" key="1">
    <citation type="submission" date="2011-08" db="EMBL/GenBank/DDBJ databases">
        <authorList>
            <person name="Weinstock G."/>
            <person name="Sodergren E."/>
            <person name="Clifton S."/>
            <person name="Fulton L."/>
            <person name="Fulton B."/>
            <person name="Courtney L."/>
            <person name="Fronick C."/>
            <person name="Harrison M."/>
            <person name="Strong C."/>
            <person name="Farmer C."/>
            <person name="Delahaunty K."/>
            <person name="Markovic C."/>
            <person name="Hall O."/>
            <person name="Minx P."/>
            <person name="Tomlinson C."/>
            <person name="Mitreva M."/>
            <person name="Hou S."/>
            <person name="Chen J."/>
            <person name="Wollam A."/>
            <person name="Pepin K.H."/>
            <person name="Johnson M."/>
            <person name="Bhonagiri V."/>
            <person name="Zhang X."/>
            <person name="Suruliraj S."/>
            <person name="Warren W."/>
            <person name="Chinwalla A."/>
            <person name="Mardis E.R."/>
            <person name="Wilson R.K."/>
        </authorList>
    </citation>
    <scope>NUCLEOTIDE SEQUENCE [LARGE SCALE GENOMIC DNA]</scope>
    <source>
        <strain evidence="3 4">ATCC 33091</strain>
    </source>
</reference>
<feature type="domain" description="VanZ-like" evidence="2">
    <location>
        <begin position="41"/>
        <end position="175"/>
    </location>
</feature>
<dbReference type="AlphaFoldDB" id="A0AB72Z6B4"/>
<evidence type="ECO:0000256" key="1">
    <source>
        <dbReference type="SAM" id="Phobius"/>
    </source>
</evidence>
<feature type="transmembrane region" description="Helical" evidence="1">
    <location>
        <begin position="94"/>
        <end position="116"/>
    </location>
</feature>
<accession>A0AB72Z6B4</accession>
<feature type="transmembrane region" description="Helical" evidence="1">
    <location>
        <begin position="158"/>
        <end position="175"/>
    </location>
</feature>
<gene>
    <name evidence="3" type="ORF">HMPREF0557_02502</name>
</gene>
<keyword evidence="1" id="KW-0812">Transmembrane</keyword>
<comment type="caution">
    <text evidence="3">The sequence shown here is derived from an EMBL/GenBank/DDBJ whole genome shotgun (WGS) entry which is preliminary data.</text>
</comment>
<dbReference type="Proteomes" id="UP000003597">
    <property type="component" value="Unassembled WGS sequence"/>
</dbReference>
<dbReference type="PANTHER" id="PTHR36834:SF1">
    <property type="entry name" value="INTEGRAL MEMBRANE PROTEIN"/>
    <property type="match status" value="1"/>
</dbReference>
<dbReference type="PANTHER" id="PTHR36834">
    <property type="entry name" value="MEMBRANE PROTEIN-RELATED"/>
    <property type="match status" value="1"/>
</dbReference>
<keyword evidence="1" id="KW-0472">Membrane</keyword>
<organism evidence="3 4">
    <name type="scientific">Listeria innocua ATCC 33091</name>
    <dbReference type="NCBI Taxonomy" id="1002366"/>
    <lineage>
        <taxon>Bacteria</taxon>
        <taxon>Bacillati</taxon>
        <taxon>Bacillota</taxon>
        <taxon>Bacilli</taxon>
        <taxon>Bacillales</taxon>
        <taxon>Listeriaceae</taxon>
        <taxon>Listeria</taxon>
    </lineage>
</organism>
<evidence type="ECO:0000313" key="4">
    <source>
        <dbReference type="Proteomes" id="UP000003597"/>
    </source>
</evidence>
<dbReference type="InterPro" id="IPR006976">
    <property type="entry name" value="VanZ-like"/>
</dbReference>
<keyword evidence="1" id="KW-1133">Transmembrane helix</keyword>
<dbReference type="Pfam" id="PF04892">
    <property type="entry name" value="VanZ"/>
    <property type="match status" value="1"/>
</dbReference>
<dbReference type="EMBL" id="AGCN01000038">
    <property type="protein sequence ID" value="EHN60421.1"/>
    <property type="molecule type" value="Genomic_DNA"/>
</dbReference>